<gene>
    <name evidence="1" type="ORF">Q2T42_30970</name>
</gene>
<proteinExistence type="predicted"/>
<reference evidence="1" key="2">
    <citation type="submission" date="2023-07" db="EMBL/GenBank/DDBJ databases">
        <authorList>
            <person name="Bai X.-H."/>
            <person name="Wang H.-H."/>
            <person name="Wang J."/>
            <person name="Ma M.-Y."/>
            <person name="Hu H.-H."/>
            <person name="Song Z.-L."/>
            <person name="Ma H.-G."/>
            <person name="Fan Y."/>
            <person name="Du C.-Y."/>
            <person name="Xu J.-C."/>
        </authorList>
    </citation>
    <scope>NUCLEOTIDE SEQUENCE</scope>
    <source>
        <strain evidence="1">CZ1</strain>
    </source>
</reference>
<reference evidence="1" key="1">
    <citation type="journal article" date="2023" name="Plants (Basel)">
        <title>Genomic Analysis of Leptolyngbya boryana CZ1 Reveals Efficient Carbon Fixation Modules.</title>
        <authorList>
            <person name="Bai X."/>
            <person name="Wang H."/>
            <person name="Cheng W."/>
            <person name="Wang J."/>
            <person name="Ma M."/>
            <person name="Hu H."/>
            <person name="Song Z."/>
            <person name="Ma H."/>
            <person name="Fan Y."/>
            <person name="Du C."/>
            <person name="Xu J."/>
        </authorList>
    </citation>
    <scope>NUCLEOTIDE SEQUENCE</scope>
    <source>
        <strain evidence="1">CZ1</strain>
    </source>
</reference>
<accession>A0AA96WVS0</accession>
<name>A0AA96WVS0_LEPBY</name>
<sequence length="74" mass="7748">MRAISGAAKMNLDGGTSAAALAAGNRVLQSAGRDFHECDHGLRHKISSAGSVKAIVQTFQQDDQVALRFNPANP</sequence>
<dbReference type="AlphaFoldDB" id="A0AA96WVS0"/>
<dbReference type="EMBL" id="CP130144">
    <property type="protein sequence ID" value="WNZ46213.1"/>
    <property type="molecule type" value="Genomic_DNA"/>
</dbReference>
<dbReference type="RefSeq" id="WP_316427461.1">
    <property type="nucleotide sequence ID" value="NZ_CP130144.1"/>
</dbReference>
<evidence type="ECO:0000313" key="1">
    <source>
        <dbReference type="EMBL" id="WNZ46213.1"/>
    </source>
</evidence>
<organism evidence="1">
    <name type="scientific">Leptolyngbya boryana CZ1</name>
    <dbReference type="NCBI Taxonomy" id="3060204"/>
    <lineage>
        <taxon>Bacteria</taxon>
        <taxon>Bacillati</taxon>
        <taxon>Cyanobacteriota</taxon>
        <taxon>Cyanophyceae</taxon>
        <taxon>Leptolyngbyales</taxon>
        <taxon>Leptolyngbyaceae</taxon>
        <taxon>Leptolyngbya group</taxon>
        <taxon>Leptolyngbya</taxon>
    </lineage>
</organism>
<protein>
    <submittedName>
        <fullName evidence="1">Uncharacterized protein</fullName>
    </submittedName>
</protein>